<evidence type="ECO:0000313" key="2">
    <source>
        <dbReference type="EMBL" id="KAK3236293.1"/>
    </source>
</evidence>
<organism evidence="2 3">
    <name type="scientific">Cymbomonas tetramitiformis</name>
    <dbReference type="NCBI Taxonomy" id="36881"/>
    <lineage>
        <taxon>Eukaryota</taxon>
        <taxon>Viridiplantae</taxon>
        <taxon>Chlorophyta</taxon>
        <taxon>Pyramimonadophyceae</taxon>
        <taxon>Pyramimonadales</taxon>
        <taxon>Pyramimonadaceae</taxon>
        <taxon>Cymbomonas</taxon>
    </lineage>
</organism>
<keyword evidence="3" id="KW-1185">Reference proteome</keyword>
<protein>
    <submittedName>
        <fullName evidence="2">Uncharacterized protein</fullName>
    </submittedName>
</protein>
<name>A0AAE0BGM6_9CHLO</name>
<dbReference type="EMBL" id="LGRX02035097">
    <property type="protein sequence ID" value="KAK3236293.1"/>
    <property type="molecule type" value="Genomic_DNA"/>
</dbReference>
<sequence>METRGGLARHTSESENGETKMSGESASADPHKVEDRGRATTEPSSHINRSDSPKHTAAASEDLKSVNFAHERSTTELELNSSEPRDKAKSDTVSRAGGDKEPSPSAKDRRKETEIKKVRKKKAAAPPAPTLSFGDELEEDPAPTNFSMGDTTARRFREKPPELPDRDAMEVPVFYSNILSGGDGGMKSALLSSGQSLAACRIGSAQARGKRDYME</sequence>
<feature type="region of interest" description="Disordered" evidence="1">
    <location>
        <begin position="1"/>
        <end position="168"/>
    </location>
</feature>
<comment type="caution">
    <text evidence="2">The sequence shown here is derived from an EMBL/GenBank/DDBJ whole genome shotgun (WGS) entry which is preliminary data.</text>
</comment>
<proteinExistence type="predicted"/>
<feature type="compositionally biased region" description="Basic and acidic residues" evidence="1">
    <location>
        <begin position="61"/>
        <end position="75"/>
    </location>
</feature>
<feature type="compositionally biased region" description="Basic and acidic residues" evidence="1">
    <location>
        <begin position="83"/>
        <end position="116"/>
    </location>
</feature>
<feature type="compositionally biased region" description="Basic and acidic residues" evidence="1">
    <location>
        <begin position="152"/>
        <end position="168"/>
    </location>
</feature>
<dbReference type="AlphaFoldDB" id="A0AAE0BGM6"/>
<accession>A0AAE0BGM6</accession>
<gene>
    <name evidence="2" type="ORF">CYMTET_53557</name>
</gene>
<feature type="non-terminal residue" evidence="2">
    <location>
        <position position="215"/>
    </location>
</feature>
<feature type="compositionally biased region" description="Basic and acidic residues" evidence="1">
    <location>
        <begin position="29"/>
        <end position="39"/>
    </location>
</feature>
<evidence type="ECO:0000256" key="1">
    <source>
        <dbReference type="SAM" id="MobiDB-lite"/>
    </source>
</evidence>
<dbReference type="Proteomes" id="UP001190700">
    <property type="component" value="Unassembled WGS sequence"/>
</dbReference>
<evidence type="ECO:0000313" key="3">
    <source>
        <dbReference type="Proteomes" id="UP001190700"/>
    </source>
</evidence>
<reference evidence="2 3" key="1">
    <citation type="journal article" date="2015" name="Genome Biol. Evol.">
        <title>Comparative Genomics of a Bacterivorous Green Alga Reveals Evolutionary Causalities and Consequences of Phago-Mixotrophic Mode of Nutrition.</title>
        <authorList>
            <person name="Burns J.A."/>
            <person name="Paasch A."/>
            <person name="Narechania A."/>
            <person name="Kim E."/>
        </authorList>
    </citation>
    <scope>NUCLEOTIDE SEQUENCE [LARGE SCALE GENOMIC DNA]</scope>
    <source>
        <strain evidence="2 3">PLY_AMNH</strain>
    </source>
</reference>